<dbReference type="AlphaFoldDB" id="A0A2T9X320"/>
<reference evidence="1 2" key="1">
    <citation type="journal article" date="2015" name="Appl. Environ. Microbiol.">
        <title>Nanoarchaeota, Their Sulfolobales Host, and Nanoarchaeota Virus Distribution across Yellowstone National Park Hot Springs.</title>
        <authorList>
            <person name="Munson-McGee J.H."/>
            <person name="Field E.K."/>
            <person name="Bateson M."/>
            <person name="Rooney C."/>
            <person name="Stepanauskas R."/>
            <person name="Young M.J."/>
        </authorList>
    </citation>
    <scope>NUCLEOTIDE SEQUENCE [LARGE SCALE GENOMIC DNA]</scope>
    <source>
        <strain evidence="1">SCGC AC-742_N10</strain>
    </source>
</reference>
<sequence>MHKELALAYLKLAMESNDDVISVSFLLKSLEEYALYKIGKDYYSPKIQEEIVNYIRSDKSIYSIYSTIIDEMFSVLLGDKMKRELIERVMRKIIED</sequence>
<comment type="caution">
    <text evidence="1">The sequence shown here is derived from an EMBL/GenBank/DDBJ whole genome shotgun (WGS) entry which is preliminary data.</text>
</comment>
<dbReference type="EMBL" id="QEFD01000207">
    <property type="protein sequence ID" value="PVU74496.1"/>
    <property type="molecule type" value="Genomic_DNA"/>
</dbReference>
<dbReference type="Proteomes" id="UP000245638">
    <property type="component" value="Unassembled WGS sequence"/>
</dbReference>
<organism evidence="1 2">
    <name type="scientific">Acidianus hospitalis</name>
    <dbReference type="NCBI Taxonomy" id="563177"/>
    <lineage>
        <taxon>Archaea</taxon>
        <taxon>Thermoproteota</taxon>
        <taxon>Thermoprotei</taxon>
        <taxon>Sulfolobales</taxon>
        <taxon>Sulfolobaceae</taxon>
        <taxon>Acidianus</taxon>
    </lineage>
</organism>
<evidence type="ECO:0000313" key="1">
    <source>
        <dbReference type="EMBL" id="PVU74496.1"/>
    </source>
</evidence>
<evidence type="ECO:0000313" key="2">
    <source>
        <dbReference type="Proteomes" id="UP000245638"/>
    </source>
</evidence>
<name>A0A2T9X320_9CREN</name>
<gene>
    <name evidence="1" type="ORF">DDW13_07100</name>
</gene>
<proteinExistence type="predicted"/>
<accession>A0A2T9X320</accession>
<protein>
    <submittedName>
        <fullName evidence="1">Uncharacterized protein</fullName>
    </submittedName>
</protein>